<reference evidence="2" key="2">
    <citation type="journal article" date="2021" name="PeerJ">
        <title>Extensive microbial diversity within the chicken gut microbiome revealed by metagenomics and culture.</title>
        <authorList>
            <person name="Gilroy R."/>
            <person name="Ravi A."/>
            <person name="Getino M."/>
            <person name="Pursley I."/>
            <person name="Horton D.L."/>
            <person name="Alikhan N.F."/>
            <person name="Baker D."/>
            <person name="Gharbi K."/>
            <person name="Hall N."/>
            <person name="Watson M."/>
            <person name="Adriaenssens E.M."/>
            <person name="Foster-Nyarko E."/>
            <person name="Jarju S."/>
            <person name="Secka A."/>
            <person name="Antonio M."/>
            <person name="Oren A."/>
            <person name="Chaudhuri R.R."/>
            <person name="La Ragione R."/>
            <person name="Hildebrand F."/>
            <person name="Pallen M.J."/>
        </authorList>
    </citation>
    <scope>NUCLEOTIDE SEQUENCE</scope>
    <source>
        <strain evidence="2">CHK152-2871</strain>
    </source>
</reference>
<dbReference type="Proteomes" id="UP000886865">
    <property type="component" value="Unassembled WGS sequence"/>
</dbReference>
<comment type="caution">
    <text evidence="2">The sequence shown here is derived from an EMBL/GenBank/DDBJ whole genome shotgun (WGS) entry which is preliminary data.</text>
</comment>
<accession>A0A9D1JX04</accession>
<gene>
    <name evidence="2" type="ORF">IAA86_00785</name>
</gene>
<reference evidence="2" key="1">
    <citation type="submission" date="2020-10" db="EMBL/GenBank/DDBJ databases">
        <authorList>
            <person name="Gilroy R."/>
        </authorList>
    </citation>
    <scope>NUCLEOTIDE SEQUENCE</scope>
    <source>
        <strain evidence="2">CHK152-2871</strain>
    </source>
</reference>
<evidence type="ECO:0000256" key="1">
    <source>
        <dbReference type="SAM" id="SignalP"/>
    </source>
</evidence>
<feature type="chain" id="PRO_5039445274" evidence="1">
    <location>
        <begin position="20"/>
        <end position="204"/>
    </location>
</feature>
<organism evidence="2 3">
    <name type="scientific">Candidatus Galligastranaerophilus intestinavium</name>
    <dbReference type="NCBI Taxonomy" id="2840836"/>
    <lineage>
        <taxon>Bacteria</taxon>
        <taxon>Candidatus Galligastranaerophilus</taxon>
    </lineage>
</organism>
<dbReference type="AlphaFoldDB" id="A0A9D1JX04"/>
<feature type="signal peptide" evidence="1">
    <location>
        <begin position="1"/>
        <end position="19"/>
    </location>
</feature>
<protein>
    <submittedName>
        <fullName evidence="2">Uncharacterized protein</fullName>
    </submittedName>
</protein>
<evidence type="ECO:0000313" key="2">
    <source>
        <dbReference type="EMBL" id="HIS73536.1"/>
    </source>
</evidence>
<evidence type="ECO:0000313" key="3">
    <source>
        <dbReference type="Proteomes" id="UP000886865"/>
    </source>
</evidence>
<sequence length="204" mass="22861">MKKILLTLVLMFAMTPAFAGNKTVVECLNSFSSDNPSAYFTGKVVKEVEFKNGVLLRENAIIKGKVLQVVDAKRAKRDAYFVIKPLTYTDPVVKKTYTVKDDDWEAKVVGYKPFDAKETAKSAGISVANFFMQGFSTVYHFGDGFIHPASGKGRFKSGVNNAYEHSILSYVEEGNALKVRKGDCLALKFYQADVPKWKFWARNK</sequence>
<keyword evidence="1" id="KW-0732">Signal</keyword>
<name>A0A9D1JX04_9BACT</name>
<proteinExistence type="predicted"/>
<dbReference type="EMBL" id="DVJQ01000007">
    <property type="protein sequence ID" value="HIS73536.1"/>
    <property type="molecule type" value="Genomic_DNA"/>
</dbReference>